<proteinExistence type="predicted"/>
<protein>
    <submittedName>
        <fullName evidence="1">Uncharacterized protein</fullName>
    </submittedName>
</protein>
<reference evidence="2" key="1">
    <citation type="journal article" date="2015" name="Nat. Genet.">
        <title>The genome and transcriptome of the zoonotic hookworm Ancylostoma ceylanicum identify infection-specific gene families.</title>
        <authorList>
            <person name="Schwarz E.M."/>
            <person name="Hu Y."/>
            <person name="Antoshechkin I."/>
            <person name="Miller M.M."/>
            <person name="Sternberg P.W."/>
            <person name="Aroian R.V."/>
        </authorList>
    </citation>
    <scope>NUCLEOTIDE SEQUENCE</scope>
    <source>
        <strain evidence="2">HY135</strain>
    </source>
</reference>
<evidence type="ECO:0000313" key="2">
    <source>
        <dbReference type="Proteomes" id="UP000024635"/>
    </source>
</evidence>
<organism evidence="1 2">
    <name type="scientific">Ancylostoma ceylanicum</name>
    <dbReference type="NCBI Taxonomy" id="53326"/>
    <lineage>
        <taxon>Eukaryota</taxon>
        <taxon>Metazoa</taxon>
        <taxon>Ecdysozoa</taxon>
        <taxon>Nematoda</taxon>
        <taxon>Chromadorea</taxon>
        <taxon>Rhabditida</taxon>
        <taxon>Rhabditina</taxon>
        <taxon>Rhabditomorpha</taxon>
        <taxon>Strongyloidea</taxon>
        <taxon>Ancylostomatidae</taxon>
        <taxon>Ancylostomatinae</taxon>
        <taxon>Ancylostoma</taxon>
    </lineage>
</organism>
<accession>A0A016W446</accession>
<gene>
    <name evidence="1" type="primary">Acey_s0002.g987</name>
    <name evidence="1" type="ORF">Y032_0002g987</name>
</gene>
<keyword evidence="2" id="KW-1185">Reference proteome</keyword>
<sequence>MPKGILQCAEHDYNSRVRRDTISLQEKVRTGDRIEMGESAQKRVLRHCGKRRVYSERRWRCAVRGYEKHATRVEHCTC</sequence>
<name>A0A016W446_9BILA</name>
<evidence type="ECO:0000313" key="1">
    <source>
        <dbReference type="EMBL" id="EYC33783.1"/>
    </source>
</evidence>
<dbReference type="EMBL" id="JARK01001338">
    <property type="protein sequence ID" value="EYC33783.1"/>
    <property type="molecule type" value="Genomic_DNA"/>
</dbReference>
<comment type="caution">
    <text evidence="1">The sequence shown here is derived from an EMBL/GenBank/DDBJ whole genome shotgun (WGS) entry which is preliminary data.</text>
</comment>
<dbReference type="Proteomes" id="UP000024635">
    <property type="component" value="Unassembled WGS sequence"/>
</dbReference>
<dbReference type="AlphaFoldDB" id="A0A016W446"/>